<accession>A0A7Y0PLD0</accession>
<dbReference type="AlphaFoldDB" id="A0A7Y0PLD0"/>
<feature type="region of interest" description="Disordered" evidence="1">
    <location>
        <begin position="1"/>
        <end position="38"/>
    </location>
</feature>
<dbReference type="RefSeq" id="WP_016202288.1">
    <property type="nucleotide sequence ID" value="NZ_JABBPK010000001.1"/>
</dbReference>
<name>A0A7Y0PLD0_9BACI</name>
<gene>
    <name evidence="2" type="ORF">HHU08_04130</name>
</gene>
<comment type="caution">
    <text evidence="2">The sequence shown here is derived from an EMBL/GenBank/DDBJ whole genome shotgun (WGS) entry which is preliminary data.</text>
</comment>
<protein>
    <submittedName>
        <fullName evidence="2">Uncharacterized protein</fullName>
    </submittedName>
</protein>
<dbReference type="Proteomes" id="UP000588491">
    <property type="component" value="Unassembled WGS sequence"/>
</dbReference>
<evidence type="ECO:0000256" key="1">
    <source>
        <dbReference type="SAM" id="MobiDB-lite"/>
    </source>
</evidence>
<proteinExistence type="predicted"/>
<organism evidence="2 3">
    <name type="scientific">Niallia alba</name>
    <dbReference type="NCBI Taxonomy" id="2729105"/>
    <lineage>
        <taxon>Bacteria</taxon>
        <taxon>Bacillati</taxon>
        <taxon>Bacillota</taxon>
        <taxon>Bacilli</taxon>
        <taxon>Bacillales</taxon>
        <taxon>Bacillaceae</taxon>
        <taxon>Niallia</taxon>
    </lineage>
</organism>
<sequence>MARGEHFNHKKKNHPGPLPKDTKKHTHTEDAPGDEEFIVTQEAFKNRVEETE</sequence>
<dbReference type="EMBL" id="JABBPK010000001">
    <property type="protein sequence ID" value="NMO76201.1"/>
    <property type="molecule type" value="Genomic_DNA"/>
</dbReference>
<evidence type="ECO:0000313" key="2">
    <source>
        <dbReference type="EMBL" id="NMO76201.1"/>
    </source>
</evidence>
<reference evidence="2 3" key="1">
    <citation type="submission" date="2020-04" db="EMBL/GenBank/DDBJ databases">
        <title>Bacillus sp. UniB3 isolated from commercial digestive syrup.</title>
        <authorList>
            <person name="Thorat V."/>
            <person name="Kirdat K."/>
            <person name="Tiwarekar B."/>
            <person name="Yadav A."/>
        </authorList>
    </citation>
    <scope>NUCLEOTIDE SEQUENCE [LARGE SCALE GENOMIC DNA]</scope>
    <source>
        <strain evidence="2 3">UniB3</strain>
    </source>
</reference>
<evidence type="ECO:0000313" key="3">
    <source>
        <dbReference type="Proteomes" id="UP000588491"/>
    </source>
</evidence>
<keyword evidence="3" id="KW-1185">Reference proteome</keyword>